<keyword evidence="1" id="KW-0282">Flagellum</keyword>
<dbReference type="NCBIfam" id="NF004693">
    <property type="entry name" value="PRK06032.1-4"/>
    <property type="match status" value="1"/>
</dbReference>
<keyword evidence="1" id="KW-0966">Cell projection</keyword>
<organism evidence="1 2">
    <name type="scientific">Phenylobacterium montanum</name>
    <dbReference type="NCBI Taxonomy" id="2823693"/>
    <lineage>
        <taxon>Bacteria</taxon>
        <taxon>Pseudomonadati</taxon>
        <taxon>Pseudomonadota</taxon>
        <taxon>Alphaproteobacteria</taxon>
        <taxon>Caulobacterales</taxon>
        <taxon>Caulobacteraceae</taxon>
        <taxon>Phenylobacterium</taxon>
    </lineage>
</organism>
<name>A0A975G3S4_9CAUL</name>
<gene>
    <name evidence="1" type="ORF">KCG34_09320</name>
</gene>
<dbReference type="RefSeq" id="WP_211940089.1">
    <property type="nucleotide sequence ID" value="NZ_CP073078.1"/>
</dbReference>
<keyword evidence="2" id="KW-1185">Reference proteome</keyword>
<evidence type="ECO:0000313" key="1">
    <source>
        <dbReference type="EMBL" id="QUD90038.1"/>
    </source>
</evidence>
<dbReference type="Proteomes" id="UP000676409">
    <property type="component" value="Chromosome"/>
</dbReference>
<dbReference type="KEGG" id="caul:KCG34_09320"/>
<sequence>MTSTPHRKFTFDTVFNDAGGIASAPPPMKHVFLPDEVEAIRREAYASGERSALVVAEQAQAQALQQIAAAAQAALHALAHVAHEHRVGSAELALATARVIAGAALEQFPEAPAAAAFESLAHEIEAAPRLLVRAAPEQMERIQTALDRIADNMGFPGQIVAKAQPGMAPAAFVLDWGDGKASFDPLEAGERVAAALHSALAAEGLHAEPLIPLSEA</sequence>
<evidence type="ECO:0000313" key="2">
    <source>
        <dbReference type="Proteomes" id="UP000676409"/>
    </source>
</evidence>
<keyword evidence="1" id="KW-0969">Cilium</keyword>
<proteinExistence type="predicted"/>
<protein>
    <submittedName>
        <fullName evidence="1">Flagellar assembly protein FliH</fullName>
    </submittedName>
</protein>
<accession>A0A975G3S4</accession>
<dbReference type="EMBL" id="CP073078">
    <property type="protein sequence ID" value="QUD90038.1"/>
    <property type="molecule type" value="Genomic_DNA"/>
</dbReference>
<dbReference type="AlphaFoldDB" id="A0A975G3S4"/>
<reference evidence="1" key="1">
    <citation type="submission" date="2021-04" db="EMBL/GenBank/DDBJ databases">
        <title>The complete genome sequence of Caulobacter sp. S6.</title>
        <authorList>
            <person name="Tang Y."/>
            <person name="Ouyang W."/>
            <person name="Liu Q."/>
            <person name="Huang B."/>
            <person name="Guo Z."/>
            <person name="Lei P."/>
        </authorList>
    </citation>
    <scope>NUCLEOTIDE SEQUENCE</scope>
    <source>
        <strain evidence="1">S6</strain>
    </source>
</reference>